<dbReference type="AlphaFoldDB" id="A0A644Z6L3"/>
<organism evidence="3">
    <name type="scientific">bioreactor metagenome</name>
    <dbReference type="NCBI Taxonomy" id="1076179"/>
    <lineage>
        <taxon>unclassified sequences</taxon>
        <taxon>metagenomes</taxon>
        <taxon>ecological metagenomes</taxon>
    </lineage>
</organism>
<comment type="caution">
    <text evidence="3">The sequence shown here is derived from an EMBL/GenBank/DDBJ whole genome shotgun (WGS) entry which is preliminary data.</text>
</comment>
<dbReference type="CDD" id="cd01048">
    <property type="entry name" value="Ferritin_like_AB2"/>
    <property type="match status" value="1"/>
</dbReference>
<dbReference type="Pfam" id="PF09968">
    <property type="entry name" value="DUF2202"/>
    <property type="match status" value="1"/>
</dbReference>
<proteinExistence type="predicted"/>
<evidence type="ECO:0000313" key="3">
    <source>
        <dbReference type="EMBL" id="MPM35641.1"/>
    </source>
</evidence>
<dbReference type="InterPro" id="IPR019243">
    <property type="entry name" value="DUF2202"/>
</dbReference>
<gene>
    <name evidence="3" type="ORF">SDC9_82234</name>
</gene>
<sequence length="194" mass="21880">MNKKNFSIKRSLVVAVALLFVIILAAFVLEKKLYAPGEISQQYNKGNCLMDTCLLVEDANYPIATLDEQSIQYLQDALADERKARSTYEAVIEKFGPVRPFINIIRAEEQHISALKALYDKYGVIIPEDKSLPPTLPATLQEVCQMGVEAEIANDELYQKMLPQVEQEDIRGVFTTLAQASREMHLPAFQRCAQ</sequence>
<name>A0A644Z6L3_9ZZZZ</name>
<evidence type="ECO:0000259" key="2">
    <source>
        <dbReference type="Pfam" id="PF09968"/>
    </source>
</evidence>
<keyword evidence="1" id="KW-0812">Transmembrane</keyword>
<dbReference type="InterPro" id="IPR012347">
    <property type="entry name" value="Ferritin-like"/>
</dbReference>
<reference evidence="3" key="1">
    <citation type="submission" date="2019-08" db="EMBL/GenBank/DDBJ databases">
        <authorList>
            <person name="Kucharzyk K."/>
            <person name="Murdoch R.W."/>
            <person name="Higgins S."/>
            <person name="Loffler F."/>
        </authorList>
    </citation>
    <scope>NUCLEOTIDE SEQUENCE</scope>
</reference>
<protein>
    <recommendedName>
        <fullName evidence="2">DUF2202 domain-containing protein</fullName>
    </recommendedName>
</protein>
<dbReference type="InterPro" id="IPR009078">
    <property type="entry name" value="Ferritin-like_SF"/>
</dbReference>
<keyword evidence="1" id="KW-1133">Transmembrane helix</keyword>
<keyword evidence="1" id="KW-0472">Membrane</keyword>
<dbReference type="SUPFAM" id="SSF47240">
    <property type="entry name" value="Ferritin-like"/>
    <property type="match status" value="1"/>
</dbReference>
<accession>A0A644Z6L3</accession>
<feature type="domain" description="DUF2202" evidence="2">
    <location>
        <begin position="79"/>
        <end position="129"/>
    </location>
</feature>
<feature type="transmembrane region" description="Helical" evidence="1">
    <location>
        <begin position="12"/>
        <end position="29"/>
    </location>
</feature>
<dbReference type="EMBL" id="VSSQ01007348">
    <property type="protein sequence ID" value="MPM35641.1"/>
    <property type="molecule type" value="Genomic_DNA"/>
</dbReference>
<evidence type="ECO:0000256" key="1">
    <source>
        <dbReference type="SAM" id="Phobius"/>
    </source>
</evidence>
<dbReference type="Gene3D" id="1.20.1260.10">
    <property type="match status" value="1"/>
</dbReference>